<dbReference type="Gene3D" id="2.40.30.10">
    <property type="entry name" value="Translation factors"/>
    <property type="match status" value="1"/>
</dbReference>
<comment type="function">
    <text evidence="11">Responsible for channeling the electrons from the oxidation of dihydroorotate from the FMN redox center in the PyrD type B subunit to the ultimate electron acceptor NAD(+).</text>
</comment>
<evidence type="ECO:0000256" key="6">
    <source>
        <dbReference type="ARBA" id="ARBA00022827"/>
    </source>
</evidence>
<dbReference type="InterPro" id="IPR012165">
    <property type="entry name" value="Cyt_c3_hydrogenase_gsu"/>
</dbReference>
<dbReference type="Gene3D" id="3.40.50.80">
    <property type="entry name" value="Nucleotide-binding domain of ferredoxin-NADP reductase (FNR) module"/>
    <property type="match status" value="1"/>
</dbReference>
<evidence type="ECO:0000256" key="8">
    <source>
        <dbReference type="ARBA" id="ARBA00022982"/>
    </source>
</evidence>
<comment type="cofactor">
    <cofactor evidence="11">
        <name>[2Fe-2S] cluster</name>
        <dbReference type="ChEBI" id="CHEBI:190135"/>
    </cofactor>
    <text evidence="11">Binds 1 [2Fe-2S] cluster per subunit.</text>
</comment>
<feature type="binding site" evidence="11 13">
    <location>
        <position position="217"/>
    </location>
    <ligand>
        <name>[2Fe-2S] cluster</name>
        <dbReference type="ChEBI" id="CHEBI:190135"/>
    </ligand>
</feature>
<dbReference type="GO" id="GO:0046872">
    <property type="term" value="F:metal ion binding"/>
    <property type="evidence" value="ECO:0007669"/>
    <property type="project" value="UniProtKB-KW"/>
</dbReference>
<feature type="binding site" evidence="11 13">
    <location>
        <position position="242"/>
    </location>
    <ligand>
        <name>[2Fe-2S] cluster</name>
        <dbReference type="ChEBI" id="CHEBI:190135"/>
    </ligand>
</feature>
<proteinExistence type="inferred from homology"/>
<keyword evidence="16" id="KW-1185">Reference proteome</keyword>
<evidence type="ECO:0000256" key="12">
    <source>
        <dbReference type="PIRSR" id="PIRSR006816-1"/>
    </source>
</evidence>
<dbReference type="CDD" id="cd06218">
    <property type="entry name" value="DHOD_e_trans"/>
    <property type="match status" value="1"/>
</dbReference>
<feature type="binding site" evidence="11 12">
    <location>
        <begin position="51"/>
        <end position="54"/>
    </location>
    <ligand>
        <name>FAD</name>
        <dbReference type="ChEBI" id="CHEBI:57692"/>
    </ligand>
</feature>
<evidence type="ECO:0000256" key="3">
    <source>
        <dbReference type="ARBA" id="ARBA00022630"/>
    </source>
</evidence>
<dbReference type="PIRSF" id="PIRSF006816">
    <property type="entry name" value="Cyc3_hyd_g"/>
    <property type="match status" value="1"/>
</dbReference>
<keyword evidence="2 11" id="KW-0813">Transport</keyword>
<dbReference type="HAMAP" id="MF_01211">
    <property type="entry name" value="DHODB_Fe_S_bind"/>
    <property type="match status" value="1"/>
</dbReference>
<accession>A0A252F2T7</accession>
<protein>
    <recommendedName>
        <fullName evidence="11">Dihydroorotate dehydrogenase B (NAD(+)), electron transfer subunit</fullName>
    </recommendedName>
    <alternativeName>
        <fullName evidence="11">Dihydroorotate oxidase B, electron transfer subunit</fullName>
    </alternativeName>
</protein>
<dbReference type="SUPFAM" id="SSF63380">
    <property type="entry name" value="Riboflavin synthase domain-like"/>
    <property type="match status" value="1"/>
</dbReference>
<dbReference type="PANTHER" id="PTHR43513">
    <property type="entry name" value="DIHYDROOROTATE DEHYDROGENASE B (NAD(+)), ELECTRON TRANSFER SUBUNIT"/>
    <property type="match status" value="1"/>
</dbReference>
<keyword evidence="7 11" id="KW-0665">Pyrimidine biosynthesis</keyword>
<dbReference type="Pfam" id="PF10418">
    <property type="entry name" value="DHODB_Fe-S_bind"/>
    <property type="match status" value="1"/>
</dbReference>
<evidence type="ECO:0000256" key="5">
    <source>
        <dbReference type="ARBA" id="ARBA00022723"/>
    </source>
</evidence>
<dbReference type="SUPFAM" id="SSF52343">
    <property type="entry name" value="Ferredoxin reductase-like, C-terminal NADP-linked domain"/>
    <property type="match status" value="1"/>
</dbReference>
<dbReference type="EMBL" id="NHOC01000008">
    <property type="protein sequence ID" value="OUM20039.1"/>
    <property type="molecule type" value="Genomic_DNA"/>
</dbReference>
<organism evidence="15 16">
    <name type="scientific">Butyricicoccus porcorum</name>
    <dbReference type="NCBI Taxonomy" id="1945634"/>
    <lineage>
        <taxon>Bacteria</taxon>
        <taxon>Bacillati</taxon>
        <taxon>Bacillota</taxon>
        <taxon>Clostridia</taxon>
        <taxon>Eubacteriales</taxon>
        <taxon>Butyricicoccaceae</taxon>
        <taxon>Butyricicoccus</taxon>
    </lineage>
</organism>
<keyword evidence="10 11" id="KW-0411">Iron-sulfur</keyword>
<dbReference type="GO" id="GO:0044205">
    <property type="term" value="P:'de novo' UMP biosynthetic process"/>
    <property type="evidence" value="ECO:0007669"/>
    <property type="project" value="UniProtKB-UniRule"/>
</dbReference>
<dbReference type="Gene3D" id="2.10.240.10">
    <property type="entry name" value="Dihydroorotate dehydrogenase, electron transfer subunit"/>
    <property type="match status" value="1"/>
</dbReference>
<comment type="subunit">
    <text evidence="11">Heterotetramer of 2 PyrK and 2 PyrD type B subunits.</text>
</comment>
<dbReference type="GO" id="GO:0050660">
    <property type="term" value="F:flavin adenine dinucleotide binding"/>
    <property type="evidence" value="ECO:0007669"/>
    <property type="project" value="InterPro"/>
</dbReference>
<comment type="caution">
    <text evidence="15">The sequence shown here is derived from an EMBL/GenBank/DDBJ whole genome shotgun (WGS) entry which is preliminary data.</text>
</comment>
<dbReference type="PROSITE" id="PS51384">
    <property type="entry name" value="FAD_FR"/>
    <property type="match status" value="1"/>
</dbReference>
<keyword evidence="6 11" id="KW-0274">FAD</keyword>
<feature type="binding site" evidence="11 13">
    <location>
        <position position="222"/>
    </location>
    <ligand>
        <name>[2Fe-2S] cluster</name>
        <dbReference type="ChEBI" id="CHEBI:190135"/>
    </ligand>
</feature>
<comment type="pathway">
    <text evidence="11">Pyrimidine metabolism; UMP biosynthesis via de novo pathway; orotate from (S)-dihydroorotate (NAD(+) route): step 1/1.</text>
</comment>
<gene>
    <name evidence="11" type="primary">pyrK</name>
    <name evidence="15" type="ORF">CBW42_09875</name>
</gene>
<dbReference type="GO" id="GO:0016491">
    <property type="term" value="F:oxidoreductase activity"/>
    <property type="evidence" value="ECO:0007669"/>
    <property type="project" value="InterPro"/>
</dbReference>
<dbReference type="InterPro" id="IPR050353">
    <property type="entry name" value="PyrK_electron_transfer"/>
</dbReference>
<dbReference type="InterPro" id="IPR039261">
    <property type="entry name" value="FNR_nucleotide-bd"/>
</dbReference>
<keyword evidence="4 11" id="KW-0001">2Fe-2S</keyword>
<dbReference type="InterPro" id="IPR017927">
    <property type="entry name" value="FAD-bd_FR_type"/>
</dbReference>
<evidence type="ECO:0000256" key="1">
    <source>
        <dbReference type="ARBA" id="ARBA00006422"/>
    </source>
</evidence>
<feature type="binding site" evidence="11 12">
    <location>
        <begin position="73"/>
        <end position="74"/>
    </location>
    <ligand>
        <name>FAD</name>
        <dbReference type="ChEBI" id="CHEBI:57692"/>
    </ligand>
</feature>
<evidence type="ECO:0000256" key="7">
    <source>
        <dbReference type="ARBA" id="ARBA00022975"/>
    </source>
</evidence>
<evidence type="ECO:0000313" key="16">
    <source>
        <dbReference type="Proteomes" id="UP000194903"/>
    </source>
</evidence>
<evidence type="ECO:0000256" key="9">
    <source>
        <dbReference type="ARBA" id="ARBA00023004"/>
    </source>
</evidence>
<sequence length="255" mass="27116">MSIQELCTVRERQALNSTMFALTMEAPRISAAAQPGQFVHITCGEANLLRRPISICQAQDGLLKIVFVVKGEGTKWLSERKAGDVLDILGPQGHGFDMDALGAHPVFIGGGIGVPPMLLTMQTARANGAQPSAILGFRNRDAVILEEDFQALGTTYVATDDGSYGIHGFVSDVLGAHIEEYTSVGCCGPKPMLRALASIAEEAGIPCQVSMEERMGCGIGACLVCACALKAKDGETRYGHVCKDGPVFDSKEVEW</sequence>
<dbReference type="GO" id="GO:0009055">
    <property type="term" value="F:electron transfer activity"/>
    <property type="evidence" value="ECO:0007669"/>
    <property type="project" value="UniProtKB-UniRule"/>
</dbReference>
<dbReference type="OrthoDB" id="9789468at2"/>
<dbReference type="Proteomes" id="UP000194903">
    <property type="component" value="Unassembled WGS sequence"/>
</dbReference>
<dbReference type="UniPathway" id="UPA00070">
    <property type="reaction ID" value="UER00945"/>
</dbReference>
<keyword evidence="8 11" id="KW-0249">Electron transport</keyword>
<evidence type="ECO:0000256" key="11">
    <source>
        <dbReference type="HAMAP-Rule" id="MF_01211"/>
    </source>
</evidence>
<dbReference type="PANTHER" id="PTHR43513:SF3">
    <property type="entry name" value="DIHYDROOROTATE DEHYDROGENASE B (NAD(+)), ELECTRON TRANSFER SUBUNIT-RELATED"/>
    <property type="match status" value="1"/>
</dbReference>
<dbReference type="RefSeq" id="WP_087020732.1">
    <property type="nucleotide sequence ID" value="NZ_CP178353.1"/>
</dbReference>
<feature type="binding site" evidence="11 13">
    <location>
        <position position="225"/>
    </location>
    <ligand>
        <name>[2Fe-2S] cluster</name>
        <dbReference type="ChEBI" id="CHEBI:190135"/>
    </ligand>
</feature>
<dbReference type="InterPro" id="IPR019480">
    <property type="entry name" value="Dihydroorotate_DH_Fe-S-bd"/>
</dbReference>
<evidence type="ECO:0000256" key="10">
    <source>
        <dbReference type="ARBA" id="ARBA00023014"/>
    </source>
</evidence>
<evidence type="ECO:0000256" key="2">
    <source>
        <dbReference type="ARBA" id="ARBA00022448"/>
    </source>
</evidence>
<comment type="similarity">
    <text evidence="1 11">Belongs to the PyrK family.</text>
</comment>
<comment type="cofactor">
    <cofactor evidence="11 12">
        <name>FAD</name>
        <dbReference type="ChEBI" id="CHEBI:57692"/>
    </cofactor>
    <text evidence="11 12">Binds 1 FAD per subunit.</text>
</comment>
<dbReference type="InterPro" id="IPR037117">
    <property type="entry name" value="Dihydroorotate_DH_ele_sf"/>
</dbReference>
<keyword evidence="9 11" id="KW-0408">Iron</keyword>
<keyword evidence="5 11" id="KW-0479">Metal-binding</keyword>
<reference evidence="15 16" key="1">
    <citation type="submission" date="2017-05" db="EMBL/GenBank/DDBJ databases">
        <title>Butyricicoccus porcorum sp. nov. a butyrate-producing bacterium from the swine intestinal tract.</title>
        <authorList>
            <person name="Trachsel J."/>
            <person name="Humphrey S."/>
            <person name="Allen H.K."/>
        </authorList>
    </citation>
    <scope>NUCLEOTIDE SEQUENCE [LARGE SCALE GENOMIC DNA]</scope>
    <source>
        <strain evidence="15">BB10</strain>
    </source>
</reference>
<dbReference type="GO" id="GO:0051537">
    <property type="term" value="F:2 iron, 2 sulfur cluster binding"/>
    <property type="evidence" value="ECO:0007669"/>
    <property type="project" value="UniProtKB-KW"/>
</dbReference>
<name>A0A252F2T7_9FIRM</name>
<comment type="caution">
    <text evidence="11">Lacks conserved residue(s) required for the propagation of feature annotation.</text>
</comment>
<keyword evidence="3 11" id="KW-0285">Flavoprotein</keyword>
<evidence type="ECO:0000313" key="15">
    <source>
        <dbReference type="EMBL" id="OUM20039.1"/>
    </source>
</evidence>
<comment type="cofactor">
    <cofactor evidence="13">
        <name>[2Fe-2S] cluster</name>
        <dbReference type="ChEBI" id="CHEBI:190135"/>
    </cofactor>
    <text evidence="13">Binds 1 [2Fe-2S] cluster per subunit.</text>
</comment>
<dbReference type="InterPro" id="IPR017938">
    <property type="entry name" value="Riboflavin_synthase-like_b-brl"/>
</dbReference>
<dbReference type="AlphaFoldDB" id="A0A252F2T7"/>
<evidence type="ECO:0000256" key="4">
    <source>
        <dbReference type="ARBA" id="ARBA00022714"/>
    </source>
</evidence>
<evidence type="ECO:0000256" key="13">
    <source>
        <dbReference type="PIRSR" id="PIRSR006816-2"/>
    </source>
</evidence>
<feature type="domain" description="FAD-binding FR-type" evidence="14">
    <location>
        <begin position="2"/>
        <end position="98"/>
    </location>
</feature>
<evidence type="ECO:0000259" key="14">
    <source>
        <dbReference type="PROSITE" id="PS51384"/>
    </source>
</evidence>
<dbReference type="InterPro" id="IPR023455">
    <property type="entry name" value="Dihydroorotate_DHASE_ETsu"/>
</dbReference>